<dbReference type="InterPro" id="IPR050312">
    <property type="entry name" value="IolE/XylAMocC-like"/>
</dbReference>
<dbReference type="SUPFAM" id="SSF51658">
    <property type="entry name" value="Xylose isomerase-like"/>
    <property type="match status" value="1"/>
</dbReference>
<evidence type="ECO:0000313" key="2">
    <source>
        <dbReference type="EMBL" id="SVC67691.1"/>
    </source>
</evidence>
<evidence type="ECO:0000259" key="1">
    <source>
        <dbReference type="Pfam" id="PF01261"/>
    </source>
</evidence>
<gene>
    <name evidence="2" type="ORF">METZ01_LOCUS320545</name>
</gene>
<dbReference type="AlphaFoldDB" id="A0A382P777"/>
<dbReference type="EMBL" id="UINC01104501">
    <property type="protein sequence ID" value="SVC67691.1"/>
    <property type="molecule type" value="Genomic_DNA"/>
</dbReference>
<dbReference type="Gene3D" id="3.20.20.150">
    <property type="entry name" value="Divalent-metal-dependent TIM barrel enzymes"/>
    <property type="match status" value="1"/>
</dbReference>
<protein>
    <recommendedName>
        <fullName evidence="1">Xylose isomerase-like TIM barrel domain-containing protein</fullName>
    </recommendedName>
</protein>
<name>A0A382P777_9ZZZZ</name>
<feature type="domain" description="Xylose isomerase-like TIM barrel" evidence="1">
    <location>
        <begin position="24"/>
        <end position="266"/>
    </location>
</feature>
<dbReference type="PANTHER" id="PTHR12110">
    <property type="entry name" value="HYDROXYPYRUVATE ISOMERASE"/>
    <property type="match status" value="1"/>
</dbReference>
<reference evidence="2" key="1">
    <citation type="submission" date="2018-05" db="EMBL/GenBank/DDBJ databases">
        <authorList>
            <person name="Lanie J.A."/>
            <person name="Ng W.-L."/>
            <person name="Kazmierczak K.M."/>
            <person name="Andrzejewski T.M."/>
            <person name="Davidsen T.M."/>
            <person name="Wayne K.J."/>
            <person name="Tettelin H."/>
            <person name="Glass J.I."/>
            <person name="Rusch D."/>
            <person name="Podicherti R."/>
            <person name="Tsui H.-C.T."/>
            <person name="Winkler M.E."/>
        </authorList>
    </citation>
    <scope>NUCLEOTIDE SEQUENCE</scope>
</reference>
<organism evidence="2">
    <name type="scientific">marine metagenome</name>
    <dbReference type="NCBI Taxonomy" id="408172"/>
    <lineage>
        <taxon>unclassified sequences</taxon>
        <taxon>metagenomes</taxon>
        <taxon>ecological metagenomes</taxon>
    </lineage>
</organism>
<dbReference type="InterPro" id="IPR036237">
    <property type="entry name" value="Xyl_isomerase-like_sf"/>
</dbReference>
<accession>A0A382P777</accession>
<dbReference type="InterPro" id="IPR013022">
    <property type="entry name" value="Xyl_isomerase-like_TIM-brl"/>
</dbReference>
<sequence length="274" mass="30211">MTLSNPISLFSQSLFALPLYDMIAATANAGYLAIELACRAPHFEPVLAQKEPERVAEAIRQRELTVSALSLFSSFTDRDTLEKEIEAAERYIRLASLFGTKIVKITPGRPGSAVATEVQWDSLRQALDRLIPVAADTGVKLACETHMRQLTDTLAGTLRMLDMAPSETLGLTIDFSNMMFAGEIMSEVFDALAPRMLNAHVKNGTIGDGDVWHFKPLDTGWTDYGEVVRLIHASGYTGYLTVECLGPDAKEMPVKTVRRDLEILKEFMGLTVIL</sequence>
<proteinExistence type="predicted"/>
<dbReference type="Pfam" id="PF01261">
    <property type="entry name" value="AP_endonuc_2"/>
    <property type="match status" value="1"/>
</dbReference>